<dbReference type="GO" id="GO:0016491">
    <property type="term" value="F:oxidoreductase activity"/>
    <property type="evidence" value="ECO:0007669"/>
    <property type="project" value="InterPro"/>
</dbReference>
<dbReference type="Gene3D" id="3.90.1170.50">
    <property type="entry name" value="Aldehyde oxidase/xanthine dehydrogenase, a/b hammerhead"/>
    <property type="match status" value="1"/>
</dbReference>
<dbReference type="PANTHER" id="PTHR47495:SF1">
    <property type="entry name" value="BLL3820 PROTEIN"/>
    <property type="match status" value="1"/>
</dbReference>
<sequence>MSEKPAPPSTQGTSQPATAKGAKPSGLTRRKLLIGAAAGGGIIAAWMLMPRDYPVPLSAGEGERAFNAWLKVGRDGVVTVAVPTLEMGQGSTTLFPRIAAQELGADWRQVAVEPAAVSAAYADPVLSAWWSGLWSSNFLGTADDPGDYLVKRHAETERLMASAEGTGIAAYERQIREAAASVRMMLAEAAANRWDVDAEEVEVENGFVRHGDNEARFGELADEAALLSPPDPAPLRPDPQTDLMPELTGSSSFGEAARFPRLDAPSKVDGSYPFAGDIRIPGMVFAAIAHGPMASSTLDGFDPEPGRRVSGYLGRVEGEGPAGGGWLACVGTNHFAAAKALAAMKPRFAPGRELPDDARIEGALDEALANGTPEILFSAGDPDPALSGQGVSAAEYSFAPQFHGAIETATATARYQDGRLSVWIATQAPEAARRAAAEAIGINEADAVLLPVGAGGSFDARLDIRIAREVASIAYAVGRPVQLTYSREQEHLRELPLPPARISCRAIAGPQGTIRAWTSRIAAPPAARQLHERLRSKASAEAAMDAAEGLVDPANLLAMRPPYAIPDMRLEAVSANVGVPVGRLRGNGDIHSCFAAESFMDELARANGAEPLSFRIAMLGNNARLFECLQGVAQIAGWDGGTDGSNEGLACWQMADPAGREQAGGRIAVIANARLGEGGIEVTNLAAFCDIGRIVDYDLALQQVEGGLLYGMALALGMGASYDGGTPREKTLGALNLPRLGQMPEISVGFAQNDAPPFDPGEIGVVAVAPAIANALRAATGRRFRAVPLRAVDGAGGGEAGTDGAQDAASQITDEEAAPDAGPPPDDGPQVLPDGSIAQ</sequence>
<dbReference type="PROSITE" id="PS51318">
    <property type="entry name" value="TAT"/>
    <property type="match status" value="1"/>
</dbReference>
<accession>A0A916YUC0</accession>
<dbReference type="Pfam" id="PF02738">
    <property type="entry name" value="MoCoBD_1"/>
    <property type="match status" value="1"/>
</dbReference>
<gene>
    <name evidence="4" type="ORF">GCM10010990_08870</name>
</gene>
<comment type="caution">
    <text evidence="4">The sequence shown here is derived from an EMBL/GenBank/DDBJ whole genome shotgun (WGS) entry which is preliminary data.</text>
</comment>
<dbReference type="InterPro" id="IPR006311">
    <property type="entry name" value="TAT_signal"/>
</dbReference>
<dbReference type="SUPFAM" id="SSF54665">
    <property type="entry name" value="CO dehydrogenase molybdoprotein N-domain-like"/>
    <property type="match status" value="1"/>
</dbReference>
<feature type="transmembrane region" description="Helical" evidence="2">
    <location>
        <begin position="32"/>
        <end position="49"/>
    </location>
</feature>
<dbReference type="InterPro" id="IPR036856">
    <property type="entry name" value="Ald_Oxase/Xan_DH_a/b_sf"/>
</dbReference>
<keyword evidence="2" id="KW-0472">Membrane</keyword>
<keyword evidence="5" id="KW-1185">Reference proteome</keyword>
<dbReference type="RefSeq" id="WP_066773759.1">
    <property type="nucleotide sequence ID" value="NZ_BMIP01000001.1"/>
</dbReference>
<feature type="domain" description="Aldehyde oxidase/xanthine dehydrogenase a/b hammerhead" evidence="3">
    <location>
        <begin position="269"/>
        <end position="352"/>
    </location>
</feature>
<dbReference type="SMART" id="SM01008">
    <property type="entry name" value="Ald_Xan_dh_C"/>
    <property type="match status" value="1"/>
</dbReference>
<proteinExistence type="predicted"/>
<dbReference type="Gene3D" id="3.30.365.10">
    <property type="entry name" value="Aldehyde oxidase/xanthine dehydrogenase, molybdopterin binding domain"/>
    <property type="match status" value="4"/>
</dbReference>
<dbReference type="Pfam" id="PF20256">
    <property type="entry name" value="MoCoBD_2"/>
    <property type="match status" value="1"/>
</dbReference>
<dbReference type="InterPro" id="IPR008274">
    <property type="entry name" value="AldOxase/xan_DH_MoCoBD1"/>
</dbReference>
<protein>
    <submittedName>
        <fullName evidence="4">Aldehyde dehydrogenase</fullName>
    </submittedName>
</protein>
<reference evidence="4" key="1">
    <citation type="journal article" date="2014" name="Int. J. Syst. Evol. Microbiol.">
        <title>Complete genome sequence of Corynebacterium casei LMG S-19264T (=DSM 44701T), isolated from a smear-ripened cheese.</title>
        <authorList>
            <consortium name="US DOE Joint Genome Institute (JGI-PGF)"/>
            <person name="Walter F."/>
            <person name="Albersmeier A."/>
            <person name="Kalinowski J."/>
            <person name="Ruckert C."/>
        </authorList>
    </citation>
    <scope>NUCLEOTIDE SEQUENCE</scope>
    <source>
        <strain evidence="4">CGMCC 1.15360</strain>
    </source>
</reference>
<keyword evidence="2" id="KW-1133">Transmembrane helix</keyword>
<organism evidence="4 5">
    <name type="scientific">Croceicoccus mobilis</name>
    <dbReference type="NCBI Taxonomy" id="1703339"/>
    <lineage>
        <taxon>Bacteria</taxon>
        <taxon>Pseudomonadati</taxon>
        <taxon>Pseudomonadota</taxon>
        <taxon>Alphaproteobacteria</taxon>
        <taxon>Sphingomonadales</taxon>
        <taxon>Erythrobacteraceae</taxon>
        <taxon>Croceicoccus</taxon>
    </lineage>
</organism>
<evidence type="ECO:0000313" key="5">
    <source>
        <dbReference type="Proteomes" id="UP000612349"/>
    </source>
</evidence>
<evidence type="ECO:0000256" key="1">
    <source>
        <dbReference type="SAM" id="MobiDB-lite"/>
    </source>
</evidence>
<dbReference type="SUPFAM" id="SSF56003">
    <property type="entry name" value="Molybdenum cofactor-binding domain"/>
    <property type="match status" value="2"/>
</dbReference>
<feature type="region of interest" description="Disordered" evidence="1">
    <location>
        <begin position="1"/>
        <end position="24"/>
    </location>
</feature>
<feature type="region of interest" description="Disordered" evidence="1">
    <location>
        <begin position="795"/>
        <end position="839"/>
    </location>
</feature>
<dbReference type="InterPro" id="IPR046867">
    <property type="entry name" value="AldOxase/xan_DH_MoCoBD2"/>
</dbReference>
<dbReference type="Proteomes" id="UP000612349">
    <property type="component" value="Unassembled WGS sequence"/>
</dbReference>
<evidence type="ECO:0000256" key="2">
    <source>
        <dbReference type="SAM" id="Phobius"/>
    </source>
</evidence>
<name>A0A916YUC0_9SPHN</name>
<dbReference type="InterPro" id="IPR000674">
    <property type="entry name" value="Ald_Oxase/Xan_DH_a/b"/>
</dbReference>
<dbReference type="InterPro" id="IPR037165">
    <property type="entry name" value="AldOxase/xan_DH_Mopterin-bd_sf"/>
</dbReference>
<reference evidence="4" key="2">
    <citation type="submission" date="2020-09" db="EMBL/GenBank/DDBJ databases">
        <authorList>
            <person name="Sun Q."/>
            <person name="Zhou Y."/>
        </authorList>
    </citation>
    <scope>NUCLEOTIDE SEQUENCE</scope>
    <source>
        <strain evidence="4">CGMCC 1.15360</strain>
    </source>
</reference>
<dbReference type="InterPro" id="IPR052516">
    <property type="entry name" value="N-heterocyclic_Hydroxylase"/>
</dbReference>
<evidence type="ECO:0000313" key="4">
    <source>
        <dbReference type="EMBL" id="GGD61634.1"/>
    </source>
</evidence>
<dbReference type="PANTHER" id="PTHR47495">
    <property type="entry name" value="ALDEHYDE DEHYDROGENASE"/>
    <property type="match status" value="1"/>
</dbReference>
<dbReference type="AlphaFoldDB" id="A0A916YUC0"/>
<evidence type="ECO:0000259" key="3">
    <source>
        <dbReference type="SMART" id="SM01008"/>
    </source>
</evidence>
<dbReference type="EMBL" id="BMIP01000001">
    <property type="protein sequence ID" value="GGD61634.1"/>
    <property type="molecule type" value="Genomic_DNA"/>
</dbReference>
<keyword evidence="2" id="KW-0812">Transmembrane</keyword>